<protein>
    <recommendedName>
        <fullName evidence="3">AP2/ERF domain-containing protein</fullName>
    </recommendedName>
</protein>
<dbReference type="AlphaFoldDB" id="A0AAN9M1H8"/>
<dbReference type="InterPro" id="IPR036955">
    <property type="entry name" value="AP2/ERF_dom_sf"/>
</dbReference>
<organism evidence="1 2">
    <name type="scientific">Phaseolus coccineus</name>
    <name type="common">Scarlet runner bean</name>
    <name type="synonym">Phaseolus multiflorus</name>
    <dbReference type="NCBI Taxonomy" id="3886"/>
    <lineage>
        <taxon>Eukaryota</taxon>
        <taxon>Viridiplantae</taxon>
        <taxon>Streptophyta</taxon>
        <taxon>Embryophyta</taxon>
        <taxon>Tracheophyta</taxon>
        <taxon>Spermatophyta</taxon>
        <taxon>Magnoliopsida</taxon>
        <taxon>eudicotyledons</taxon>
        <taxon>Gunneridae</taxon>
        <taxon>Pentapetalae</taxon>
        <taxon>rosids</taxon>
        <taxon>fabids</taxon>
        <taxon>Fabales</taxon>
        <taxon>Fabaceae</taxon>
        <taxon>Papilionoideae</taxon>
        <taxon>50 kb inversion clade</taxon>
        <taxon>NPAAA clade</taxon>
        <taxon>indigoferoid/millettioid clade</taxon>
        <taxon>Phaseoleae</taxon>
        <taxon>Phaseolus</taxon>
    </lineage>
</organism>
<dbReference type="EMBL" id="JAYMYR010000008">
    <property type="protein sequence ID" value="KAK7346062.1"/>
    <property type="molecule type" value="Genomic_DNA"/>
</dbReference>
<name>A0AAN9M1H8_PHACN</name>
<gene>
    <name evidence="1" type="ORF">VNO80_20575</name>
</gene>
<dbReference type="PANTHER" id="PTHR32467">
    <property type="entry name" value="AP2-LIKE ETHYLENE-RESPONSIVE TRANSCRIPTION FACTOR"/>
    <property type="match status" value="1"/>
</dbReference>
<dbReference type="GO" id="GO:0003700">
    <property type="term" value="F:DNA-binding transcription factor activity"/>
    <property type="evidence" value="ECO:0007669"/>
    <property type="project" value="InterPro"/>
</dbReference>
<dbReference type="Proteomes" id="UP001374584">
    <property type="component" value="Unassembled WGS sequence"/>
</dbReference>
<evidence type="ECO:0000313" key="2">
    <source>
        <dbReference type="Proteomes" id="UP001374584"/>
    </source>
</evidence>
<sequence>MAGATNWLTFSLTPMEMLRSPDSSSHCFLDNFYATNGWTNSKGLMDSESENQPLLEPKVEDFFENQMETQQDDSSLTQIYDHGSASVYFGDQQDLNAIPGFKTFPPTNSGSELDDSASDKTNRVAPVELGAHSGESCKGALSLCDAVAHAHEKTIIAVEFDTQKKVSHAIGQRTSIYRGVTRHRWTGRYEAHLWDNSCRREGQARKGRQGKLGLTITSFLRDY</sequence>
<comment type="caution">
    <text evidence="1">The sequence shown here is derived from an EMBL/GenBank/DDBJ whole genome shotgun (WGS) entry which is preliminary data.</text>
</comment>
<accession>A0AAN9M1H8</accession>
<dbReference type="Gene3D" id="3.30.730.10">
    <property type="entry name" value="AP2/ERF domain"/>
    <property type="match status" value="1"/>
</dbReference>
<keyword evidence="2" id="KW-1185">Reference proteome</keyword>
<reference evidence="1 2" key="1">
    <citation type="submission" date="2024-01" db="EMBL/GenBank/DDBJ databases">
        <title>The genomes of 5 underutilized Papilionoideae crops provide insights into root nodulation and disease resistanc.</title>
        <authorList>
            <person name="Jiang F."/>
        </authorList>
    </citation>
    <scope>NUCLEOTIDE SEQUENCE [LARGE SCALE GENOMIC DNA]</scope>
    <source>
        <strain evidence="1">JINMINGXINNONG_FW02</strain>
        <tissue evidence="1">Leaves</tissue>
    </source>
</reference>
<proteinExistence type="predicted"/>
<dbReference type="PANTHER" id="PTHR32467:SF101">
    <property type="entry name" value="AP2-LIKE ETHYLENE-RESPONSIVE TRANSCRIPTION FACTOR AIL6"/>
    <property type="match status" value="1"/>
</dbReference>
<evidence type="ECO:0000313" key="1">
    <source>
        <dbReference type="EMBL" id="KAK7346062.1"/>
    </source>
</evidence>
<evidence type="ECO:0008006" key="3">
    <source>
        <dbReference type="Google" id="ProtNLM"/>
    </source>
</evidence>